<evidence type="ECO:0000313" key="2">
    <source>
        <dbReference type="Proteomes" id="UP000762676"/>
    </source>
</evidence>
<proteinExistence type="predicted"/>
<comment type="caution">
    <text evidence="1">The sequence shown here is derived from an EMBL/GenBank/DDBJ whole genome shotgun (WGS) entry which is preliminary data.</text>
</comment>
<dbReference type="AlphaFoldDB" id="A0AAV4IUS7"/>
<evidence type="ECO:0000313" key="1">
    <source>
        <dbReference type="EMBL" id="GFS12477.1"/>
    </source>
</evidence>
<dbReference type="Proteomes" id="UP000762676">
    <property type="component" value="Unassembled WGS sequence"/>
</dbReference>
<name>A0AAV4IUS7_9GAST</name>
<sequence>MRMPTDQTAHRAYNYRYSGKRLRGRPRRRWSDSVADTLKGHNKSLCEASHLAVERRLHLPATPDGKCKGTEKLVNKEAKRIECSVKPSFLQNLVVEKKCQLYIISAIRPSRMNMDTLLMEVDRLGIRKYFCPFWQSQHQQNPKSVTDESNQDLGGLESCVELVQGNLDAYVRWGNIIICGYDKAEVFLEILSAEETRGMRALNKNMTVDTDWTGIKASEDMVDGLAEDDDTLDEKAKSASNMPEINKARPVIFFDDEEVNILNFSKIVKNSICIWIH</sequence>
<gene>
    <name evidence="1" type="ORF">ElyMa_006698700</name>
</gene>
<reference evidence="1 2" key="1">
    <citation type="journal article" date="2021" name="Elife">
        <title>Chloroplast acquisition without the gene transfer in kleptoplastic sea slugs, Plakobranchus ocellatus.</title>
        <authorList>
            <person name="Maeda T."/>
            <person name="Takahashi S."/>
            <person name="Yoshida T."/>
            <person name="Shimamura S."/>
            <person name="Takaki Y."/>
            <person name="Nagai Y."/>
            <person name="Toyoda A."/>
            <person name="Suzuki Y."/>
            <person name="Arimoto A."/>
            <person name="Ishii H."/>
            <person name="Satoh N."/>
            <person name="Nishiyama T."/>
            <person name="Hasebe M."/>
            <person name="Maruyama T."/>
            <person name="Minagawa J."/>
            <person name="Obokata J."/>
            <person name="Shigenobu S."/>
        </authorList>
    </citation>
    <scope>NUCLEOTIDE SEQUENCE [LARGE SCALE GENOMIC DNA]</scope>
</reference>
<accession>A0AAV4IUS7</accession>
<keyword evidence="2" id="KW-1185">Reference proteome</keyword>
<dbReference type="EMBL" id="BMAT01013402">
    <property type="protein sequence ID" value="GFS12477.1"/>
    <property type="molecule type" value="Genomic_DNA"/>
</dbReference>
<organism evidence="1 2">
    <name type="scientific">Elysia marginata</name>
    <dbReference type="NCBI Taxonomy" id="1093978"/>
    <lineage>
        <taxon>Eukaryota</taxon>
        <taxon>Metazoa</taxon>
        <taxon>Spiralia</taxon>
        <taxon>Lophotrochozoa</taxon>
        <taxon>Mollusca</taxon>
        <taxon>Gastropoda</taxon>
        <taxon>Heterobranchia</taxon>
        <taxon>Euthyneura</taxon>
        <taxon>Panpulmonata</taxon>
        <taxon>Sacoglossa</taxon>
        <taxon>Placobranchoidea</taxon>
        <taxon>Plakobranchidae</taxon>
        <taxon>Elysia</taxon>
    </lineage>
</organism>
<protein>
    <submittedName>
        <fullName evidence="1">Uncharacterized protein</fullName>
    </submittedName>
</protein>